<proteinExistence type="predicted"/>
<comment type="cofactor">
    <cofactor evidence="1">
        <name>[4Fe-4S] cluster</name>
        <dbReference type="ChEBI" id="CHEBI:49883"/>
    </cofactor>
</comment>
<evidence type="ECO:0000256" key="6">
    <source>
        <dbReference type="ARBA" id="ARBA00023004"/>
    </source>
</evidence>
<keyword evidence="2" id="KW-0004">4Fe-4S</keyword>
<dbReference type="InterPro" id="IPR011898">
    <property type="entry name" value="PorD_KorD"/>
</dbReference>
<protein>
    <submittedName>
        <fullName evidence="10">Pyruvate synthase subunit PorD</fullName>
    </submittedName>
</protein>
<gene>
    <name evidence="10" type="ORF">Sv326_0313</name>
</gene>
<evidence type="ECO:0000256" key="1">
    <source>
        <dbReference type="ARBA" id="ARBA00001966"/>
    </source>
</evidence>
<evidence type="ECO:0000256" key="7">
    <source>
        <dbReference type="ARBA" id="ARBA00023014"/>
    </source>
</evidence>
<dbReference type="PANTHER" id="PTHR43724:SF1">
    <property type="entry name" value="PYRUVATE SYNTHASE SUBUNIT PORD"/>
    <property type="match status" value="1"/>
</dbReference>
<dbReference type="PANTHER" id="PTHR43724">
    <property type="entry name" value="PYRUVATE SYNTHASE SUBUNIT PORD"/>
    <property type="match status" value="1"/>
</dbReference>
<dbReference type="GO" id="GO:0016625">
    <property type="term" value="F:oxidoreductase activity, acting on the aldehyde or oxo group of donors, iron-sulfur protein as acceptor"/>
    <property type="evidence" value="ECO:0007669"/>
    <property type="project" value="InterPro"/>
</dbReference>
<keyword evidence="7" id="KW-0411">Iron-sulfur</keyword>
<keyword evidence="6" id="KW-0408">Iron</keyword>
<sequence length="92" mass="10380">MFMKLPIAKPRTSRENKTGDWRSFRPITDTAKCIKCGTCVSFCPEGCISGADVKKSLQEREFPKTDYDYCKGCGICANECPVKCIKMVQEEK</sequence>
<dbReference type="Pfam" id="PF14697">
    <property type="entry name" value="Fer4_21"/>
    <property type="match status" value="1"/>
</dbReference>
<keyword evidence="5" id="KW-0813">Transport</keyword>
<dbReference type="InterPro" id="IPR017896">
    <property type="entry name" value="4Fe4S_Fe-S-bd"/>
</dbReference>
<keyword evidence="10" id="KW-0670">Pyruvate</keyword>
<dbReference type="KEGG" id="flt:Sv326_0313"/>
<feature type="domain" description="4Fe-4S ferredoxin-type" evidence="9">
    <location>
        <begin position="24"/>
        <end position="53"/>
    </location>
</feature>
<organism evidence="10 11">
    <name type="scientific">Fermentimicrarchaeum limneticum</name>
    <dbReference type="NCBI Taxonomy" id="2795018"/>
    <lineage>
        <taxon>Archaea</taxon>
        <taxon>Candidatus Micrarchaeota</taxon>
        <taxon>Candidatus Fermentimicrarchaeales</taxon>
        <taxon>Candidatus Fermentimicrarchaeaceae</taxon>
        <taxon>Candidatus Fermentimicrarchaeum</taxon>
    </lineage>
</organism>
<evidence type="ECO:0000256" key="2">
    <source>
        <dbReference type="ARBA" id="ARBA00022485"/>
    </source>
</evidence>
<dbReference type="InterPro" id="IPR017900">
    <property type="entry name" value="4Fe4S_Fe_S_CS"/>
</dbReference>
<dbReference type="GO" id="GO:0046872">
    <property type="term" value="F:metal ion binding"/>
    <property type="evidence" value="ECO:0007669"/>
    <property type="project" value="UniProtKB-KW"/>
</dbReference>
<feature type="compositionally biased region" description="Basic and acidic residues" evidence="8">
    <location>
        <begin position="12"/>
        <end position="21"/>
    </location>
</feature>
<dbReference type="GO" id="GO:0051539">
    <property type="term" value="F:4 iron, 4 sulfur cluster binding"/>
    <property type="evidence" value="ECO:0007669"/>
    <property type="project" value="UniProtKB-KW"/>
</dbReference>
<dbReference type="SUPFAM" id="SSF54862">
    <property type="entry name" value="4Fe-4S ferredoxins"/>
    <property type="match status" value="1"/>
</dbReference>
<evidence type="ECO:0000256" key="8">
    <source>
        <dbReference type="SAM" id="MobiDB-lite"/>
    </source>
</evidence>
<dbReference type="Proteomes" id="UP000510821">
    <property type="component" value="Chromosome"/>
</dbReference>
<feature type="domain" description="4Fe-4S ferredoxin-type" evidence="9">
    <location>
        <begin position="61"/>
        <end position="90"/>
    </location>
</feature>
<dbReference type="PROSITE" id="PS51379">
    <property type="entry name" value="4FE4S_FER_2"/>
    <property type="match status" value="2"/>
</dbReference>
<keyword evidence="5" id="KW-0249">Electron transport</keyword>
<evidence type="ECO:0000313" key="10">
    <source>
        <dbReference type="EMBL" id="QLJ52488.1"/>
    </source>
</evidence>
<accession>A0A7D5XLA5</accession>
<evidence type="ECO:0000256" key="4">
    <source>
        <dbReference type="ARBA" id="ARBA00022737"/>
    </source>
</evidence>
<evidence type="ECO:0000259" key="9">
    <source>
        <dbReference type="PROSITE" id="PS51379"/>
    </source>
</evidence>
<dbReference type="PROSITE" id="PS00198">
    <property type="entry name" value="4FE4S_FER_1"/>
    <property type="match status" value="2"/>
</dbReference>
<evidence type="ECO:0000256" key="5">
    <source>
        <dbReference type="ARBA" id="ARBA00022982"/>
    </source>
</evidence>
<keyword evidence="4" id="KW-0677">Repeat</keyword>
<keyword evidence="3" id="KW-0479">Metal-binding</keyword>
<evidence type="ECO:0000256" key="3">
    <source>
        <dbReference type="ARBA" id="ARBA00022723"/>
    </source>
</evidence>
<evidence type="ECO:0000313" key="11">
    <source>
        <dbReference type="Proteomes" id="UP000510821"/>
    </source>
</evidence>
<name>A0A7D5XLA5_FERL1</name>
<dbReference type="Gene3D" id="3.30.70.20">
    <property type="match status" value="1"/>
</dbReference>
<reference evidence="11" key="1">
    <citation type="submission" date="2020-07" db="EMBL/GenBank/DDBJ databases">
        <title>Metabolic diversity and evolutionary history of the archaeal phylum ###Micrarchaeota### uncovered from a freshwater lake metagenome.</title>
        <authorList>
            <person name="Kadnikov V.V."/>
            <person name="Savvichev A.S."/>
            <person name="Mardanov A.V."/>
            <person name="Beletsky A.V."/>
            <person name="Chupakov A.V."/>
            <person name="Kokryatskaya N.M."/>
            <person name="Pimenov N.V."/>
            <person name="Ravin N.V."/>
        </authorList>
    </citation>
    <scope>NUCLEOTIDE SEQUENCE [LARGE SCALE GENOMIC DNA]</scope>
</reference>
<dbReference type="AlphaFoldDB" id="A0A7D5XLA5"/>
<dbReference type="EMBL" id="CP058998">
    <property type="protein sequence ID" value="QLJ52488.1"/>
    <property type="molecule type" value="Genomic_DNA"/>
</dbReference>
<dbReference type="NCBIfam" id="TIGR02179">
    <property type="entry name" value="PorD_KorD"/>
    <property type="match status" value="1"/>
</dbReference>
<feature type="region of interest" description="Disordered" evidence="8">
    <location>
        <begin position="1"/>
        <end position="21"/>
    </location>
</feature>